<dbReference type="GO" id="GO:0005524">
    <property type="term" value="F:ATP binding"/>
    <property type="evidence" value="ECO:0007669"/>
    <property type="project" value="UniProtKB-KW"/>
</dbReference>
<dbReference type="GO" id="GO:0015630">
    <property type="term" value="C:microtubule cytoskeleton"/>
    <property type="evidence" value="ECO:0007669"/>
    <property type="project" value="TreeGrafter"/>
</dbReference>
<evidence type="ECO:0000313" key="7">
    <source>
        <dbReference type="EMBL" id="CBY12022.1"/>
    </source>
</evidence>
<dbReference type="PANTHER" id="PTHR45870">
    <property type="entry name" value="TUBULIN MONOGLYCYLASE TTLL3"/>
    <property type="match status" value="1"/>
</dbReference>
<keyword evidence="3" id="KW-0436">Ligase</keyword>
<organism evidence="7">
    <name type="scientific">Oikopleura dioica</name>
    <name type="common">Tunicate</name>
    <dbReference type="NCBI Taxonomy" id="34765"/>
    <lineage>
        <taxon>Eukaryota</taxon>
        <taxon>Metazoa</taxon>
        <taxon>Chordata</taxon>
        <taxon>Tunicata</taxon>
        <taxon>Appendicularia</taxon>
        <taxon>Copelata</taxon>
        <taxon>Oikopleuridae</taxon>
        <taxon>Oikopleura</taxon>
    </lineage>
</organism>
<dbReference type="GO" id="GO:0070736">
    <property type="term" value="F:protein-glycine ligase activity, initiating"/>
    <property type="evidence" value="ECO:0007669"/>
    <property type="project" value="TreeGrafter"/>
</dbReference>
<keyword evidence="8" id="KW-1185">Reference proteome</keyword>
<dbReference type="OrthoDB" id="202825at2759"/>
<dbReference type="Proteomes" id="UP000001307">
    <property type="component" value="Unassembled WGS sequence"/>
</dbReference>
<dbReference type="InParanoid" id="E4XQD6"/>
<name>E4XQD6_OIKDI</name>
<dbReference type="AlphaFoldDB" id="E4XQD6"/>
<dbReference type="GO" id="GO:0005737">
    <property type="term" value="C:cytoplasm"/>
    <property type="evidence" value="ECO:0007669"/>
    <property type="project" value="UniProtKB-SubCell"/>
</dbReference>
<keyword evidence="5" id="KW-0067">ATP-binding</keyword>
<dbReference type="PROSITE" id="PS51221">
    <property type="entry name" value="TTL"/>
    <property type="match status" value="1"/>
</dbReference>
<dbReference type="PANTHER" id="PTHR45870:SF2">
    <property type="entry name" value="TUBULIN MONOGLYCYLASE TTLL3"/>
    <property type="match status" value="1"/>
</dbReference>
<dbReference type="SUPFAM" id="SSF56059">
    <property type="entry name" value="Glutathione synthetase ATP-binding domain-like"/>
    <property type="match status" value="1"/>
</dbReference>
<evidence type="ECO:0000313" key="8">
    <source>
        <dbReference type="Proteomes" id="UP000001307"/>
    </source>
</evidence>
<dbReference type="Pfam" id="PF03133">
    <property type="entry name" value="TTL"/>
    <property type="match status" value="1"/>
</dbReference>
<sequence>MTDNADKDYFPVMVQKYIEKPLLIHNRKFDIRQWFMIHQTENSLDVYIYDGCYLRFSGQHFSLFDFDDYIHLTNHSIQVNNLTRTSVAQKGAHEFIPSSCIWSKETFSTWLASENEARDLWNETVFPQMKSILKEVTSDSFEKEGTLRKNTFEFFGADFMIDEKLDVFLLEINKSPDPAANTRIQRNLFEGITSDTIKVNFRFFKKNQLLVIFSDLIAFSDSN</sequence>
<dbReference type="InterPro" id="IPR004344">
    <property type="entry name" value="TTL/TTLL_fam"/>
</dbReference>
<evidence type="ECO:0000256" key="1">
    <source>
        <dbReference type="ARBA" id="ARBA00004496"/>
    </source>
</evidence>
<reference evidence="7" key="1">
    <citation type="journal article" date="2010" name="Science">
        <title>Plasticity of animal genome architecture unmasked by rapid evolution of a pelagic tunicate.</title>
        <authorList>
            <person name="Denoeud F."/>
            <person name="Henriet S."/>
            <person name="Mungpakdee S."/>
            <person name="Aury J.M."/>
            <person name="Da Silva C."/>
            <person name="Brinkmann H."/>
            <person name="Mikhaleva J."/>
            <person name="Olsen L.C."/>
            <person name="Jubin C."/>
            <person name="Canestro C."/>
            <person name="Bouquet J.M."/>
            <person name="Danks G."/>
            <person name="Poulain J."/>
            <person name="Campsteijn C."/>
            <person name="Adamski M."/>
            <person name="Cross I."/>
            <person name="Yadetie F."/>
            <person name="Muffato M."/>
            <person name="Louis A."/>
            <person name="Butcher S."/>
            <person name="Tsagkogeorga G."/>
            <person name="Konrad A."/>
            <person name="Singh S."/>
            <person name="Jensen M.F."/>
            <person name="Cong E.H."/>
            <person name="Eikeseth-Otteraa H."/>
            <person name="Noel B."/>
            <person name="Anthouard V."/>
            <person name="Porcel B.M."/>
            <person name="Kachouri-Lafond R."/>
            <person name="Nishino A."/>
            <person name="Ugolini M."/>
            <person name="Chourrout P."/>
            <person name="Nishida H."/>
            <person name="Aasland R."/>
            <person name="Huzurbazar S."/>
            <person name="Westhof E."/>
            <person name="Delsuc F."/>
            <person name="Lehrach H."/>
            <person name="Reinhardt R."/>
            <person name="Weissenbach J."/>
            <person name="Roy S.W."/>
            <person name="Artiguenave F."/>
            <person name="Postlethwait J.H."/>
            <person name="Manak J.R."/>
            <person name="Thompson E.M."/>
            <person name="Jaillon O."/>
            <person name="Du Pasquier L."/>
            <person name="Boudinot P."/>
            <person name="Liberles D.A."/>
            <person name="Volff J.N."/>
            <person name="Philippe H."/>
            <person name="Lenhard B."/>
            <person name="Roest Crollius H."/>
            <person name="Wincker P."/>
            <person name="Chourrout D."/>
        </authorList>
    </citation>
    <scope>NUCLEOTIDE SEQUENCE [LARGE SCALE GENOMIC DNA]</scope>
</reference>
<dbReference type="EMBL" id="FN653104">
    <property type="protein sequence ID" value="CBY12022.1"/>
    <property type="molecule type" value="Genomic_DNA"/>
</dbReference>
<evidence type="ECO:0000256" key="2">
    <source>
        <dbReference type="ARBA" id="ARBA00022490"/>
    </source>
</evidence>
<gene>
    <name evidence="7" type="ORF">GSOID_T00017440001</name>
</gene>
<evidence type="ECO:0000256" key="5">
    <source>
        <dbReference type="ARBA" id="ARBA00022840"/>
    </source>
</evidence>
<keyword evidence="2" id="KW-0963">Cytoplasm</keyword>
<comment type="subcellular location">
    <subcellularLocation>
        <location evidence="1">Cytoplasm</location>
    </subcellularLocation>
</comment>
<evidence type="ECO:0008006" key="9">
    <source>
        <dbReference type="Google" id="ProtNLM"/>
    </source>
</evidence>
<keyword evidence="4" id="KW-0547">Nucleotide-binding</keyword>
<accession>E4XQD6</accession>
<comment type="catalytic activity">
    <reaction evidence="6">
        <text>L-glutamyl-[protein] + glycine + ATP = glycyl-L-glutamyl-[protein] + ADP + phosphate + H(+)</text>
        <dbReference type="Rhea" id="RHEA:67180"/>
        <dbReference type="Rhea" id="RHEA-COMP:10208"/>
        <dbReference type="Rhea" id="RHEA-COMP:17207"/>
        <dbReference type="ChEBI" id="CHEBI:15378"/>
        <dbReference type="ChEBI" id="CHEBI:29973"/>
        <dbReference type="ChEBI" id="CHEBI:30616"/>
        <dbReference type="ChEBI" id="CHEBI:43474"/>
        <dbReference type="ChEBI" id="CHEBI:57305"/>
        <dbReference type="ChEBI" id="CHEBI:167890"/>
        <dbReference type="ChEBI" id="CHEBI:456216"/>
    </reaction>
    <physiologicalReaction direction="left-to-right" evidence="6">
        <dbReference type="Rhea" id="RHEA:67181"/>
    </physiologicalReaction>
</comment>
<proteinExistence type="predicted"/>
<evidence type="ECO:0000256" key="4">
    <source>
        <dbReference type="ARBA" id="ARBA00022741"/>
    </source>
</evidence>
<evidence type="ECO:0000256" key="3">
    <source>
        <dbReference type="ARBA" id="ARBA00022598"/>
    </source>
</evidence>
<dbReference type="Gene3D" id="3.30.470.20">
    <property type="entry name" value="ATP-grasp fold, B domain"/>
    <property type="match status" value="1"/>
</dbReference>
<protein>
    <recommendedName>
        <fullName evidence="9">Tubulin--tyrosine ligase-like protein 9</fullName>
    </recommendedName>
</protein>
<dbReference type="InterPro" id="IPR051437">
    <property type="entry name" value="TTLL_monoglycylase"/>
</dbReference>
<evidence type="ECO:0000256" key="6">
    <source>
        <dbReference type="ARBA" id="ARBA00048944"/>
    </source>
</evidence>